<dbReference type="AlphaFoldDB" id="X0Y4G3"/>
<sequence length="34" mass="3608">DDVIKSSAALNKLTGISFNSVPAITIEQFDKITA</sequence>
<reference evidence="1" key="1">
    <citation type="journal article" date="2014" name="Front. Microbiol.">
        <title>High frequency of phylogenetically diverse reductive dehalogenase-homologous genes in deep subseafloor sedimentary metagenomes.</title>
        <authorList>
            <person name="Kawai M."/>
            <person name="Futagami T."/>
            <person name="Toyoda A."/>
            <person name="Takaki Y."/>
            <person name="Nishi S."/>
            <person name="Hori S."/>
            <person name="Arai W."/>
            <person name="Tsubouchi T."/>
            <person name="Morono Y."/>
            <person name="Uchiyama I."/>
            <person name="Ito T."/>
            <person name="Fujiyama A."/>
            <person name="Inagaki F."/>
            <person name="Takami H."/>
        </authorList>
    </citation>
    <scope>NUCLEOTIDE SEQUENCE</scope>
    <source>
        <strain evidence="1">Expedition CK06-06</strain>
    </source>
</reference>
<gene>
    <name evidence="1" type="ORF">S01H1_84673</name>
</gene>
<accession>X0Y4G3</accession>
<dbReference type="EMBL" id="BARS01057874">
    <property type="protein sequence ID" value="GAG43553.1"/>
    <property type="molecule type" value="Genomic_DNA"/>
</dbReference>
<protein>
    <submittedName>
        <fullName evidence="1">Uncharacterized protein</fullName>
    </submittedName>
</protein>
<feature type="non-terminal residue" evidence="1">
    <location>
        <position position="1"/>
    </location>
</feature>
<comment type="caution">
    <text evidence="1">The sequence shown here is derived from an EMBL/GenBank/DDBJ whole genome shotgun (WGS) entry which is preliminary data.</text>
</comment>
<name>X0Y4G3_9ZZZZ</name>
<organism evidence="1">
    <name type="scientific">marine sediment metagenome</name>
    <dbReference type="NCBI Taxonomy" id="412755"/>
    <lineage>
        <taxon>unclassified sequences</taxon>
        <taxon>metagenomes</taxon>
        <taxon>ecological metagenomes</taxon>
    </lineage>
</organism>
<evidence type="ECO:0000313" key="1">
    <source>
        <dbReference type="EMBL" id="GAG43553.1"/>
    </source>
</evidence>
<proteinExistence type="predicted"/>